<keyword evidence="5" id="KW-0131">Cell cycle</keyword>
<dbReference type="InterPro" id="IPR033010">
    <property type="entry name" value="Cdc20/Fizzy"/>
</dbReference>
<dbReference type="SMART" id="SM00320">
    <property type="entry name" value="WD40"/>
    <property type="match status" value="3"/>
</dbReference>
<dbReference type="SUPFAM" id="SSF50978">
    <property type="entry name" value="WD40 repeat-like"/>
    <property type="match status" value="1"/>
</dbReference>
<evidence type="ECO:0000256" key="4">
    <source>
        <dbReference type="ARBA" id="ARBA00022776"/>
    </source>
</evidence>
<dbReference type="GO" id="GO:0051301">
    <property type="term" value="P:cell division"/>
    <property type="evidence" value="ECO:0007669"/>
    <property type="project" value="UniProtKB-KW"/>
</dbReference>
<evidence type="ECO:0000256" key="1">
    <source>
        <dbReference type="ARBA" id="ARBA00022574"/>
    </source>
</evidence>
<keyword evidence="3" id="KW-0677">Repeat</keyword>
<evidence type="ECO:0000256" key="6">
    <source>
        <dbReference type="ARBA" id="ARBA00023425"/>
    </source>
</evidence>
<keyword evidence="2" id="KW-0132">Cell division</keyword>
<organism evidence="9 10">
    <name type="scientific">Sorghum bicolor</name>
    <name type="common">Sorghum</name>
    <name type="synonym">Sorghum vulgare</name>
    <dbReference type="NCBI Taxonomy" id="4558"/>
    <lineage>
        <taxon>Eukaryota</taxon>
        <taxon>Viridiplantae</taxon>
        <taxon>Streptophyta</taxon>
        <taxon>Embryophyta</taxon>
        <taxon>Tracheophyta</taxon>
        <taxon>Spermatophyta</taxon>
        <taxon>Magnoliopsida</taxon>
        <taxon>Liliopsida</taxon>
        <taxon>Poales</taxon>
        <taxon>Poaceae</taxon>
        <taxon>PACMAD clade</taxon>
        <taxon>Panicoideae</taxon>
        <taxon>Andropogonodae</taxon>
        <taxon>Andropogoneae</taxon>
        <taxon>Sorghinae</taxon>
        <taxon>Sorghum</taxon>
    </lineage>
</organism>
<dbReference type="PANTHER" id="PTHR19918:SF8">
    <property type="entry name" value="FI02843P"/>
    <property type="match status" value="1"/>
</dbReference>
<comment type="function">
    <text evidence="6">Component of the anaphase promoting complex/cyclosome (APC/C), a cell cycle-regulated E3 ubiquitin-protein ligase complex that controls progression through mitosis and the G1 phase of the cell cycle.</text>
</comment>
<name>A0A921UDW4_SORBI</name>
<evidence type="ECO:0000313" key="10">
    <source>
        <dbReference type="Proteomes" id="UP000807115"/>
    </source>
</evidence>
<comment type="caution">
    <text evidence="9">The sequence shown here is derived from an EMBL/GenBank/DDBJ whole genome shotgun (WGS) entry which is preliminary data.</text>
</comment>
<proteinExistence type="predicted"/>
<dbReference type="Gene3D" id="2.130.10.10">
    <property type="entry name" value="YVTN repeat-like/Quinoprotein amine dehydrogenase"/>
    <property type="match status" value="2"/>
</dbReference>
<keyword evidence="1 7" id="KW-0853">WD repeat</keyword>
<dbReference type="EMBL" id="CM027685">
    <property type="protein sequence ID" value="KAG0527290.1"/>
    <property type="molecule type" value="Genomic_DNA"/>
</dbReference>
<protein>
    <recommendedName>
        <fullName evidence="11">Anaphase-promoting complex subunit 4 WD40 domain-containing protein</fullName>
    </recommendedName>
</protein>
<dbReference type="InterPro" id="IPR015943">
    <property type="entry name" value="WD40/YVTN_repeat-like_dom_sf"/>
</dbReference>
<dbReference type="GO" id="GO:0010997">
    <property type="term" value="F:anaphase-promoting complex binding"/>
    <property type="evidence" value="ECO:0007669"/>
    <property type="project" value="InterPro"/>
</dbReference>
<dbReference type="GO" id="GO:0097027">
    <property type="term" value="F:ubiquitin-protein transferase activator activity"/>
    <property type="evidence" value="ECO:0007669"/>
    <property type="project" value="InterPro"/>
</dbReference>
<evidence type="ECO:0008006" key="11">
    <source>
        <dbReference type="Google" id="ProtNLM"/>
    </source>
</evidence>
<keyword evidence="4" id="KW-0498">Mitosis</keyword>
<dbReference type="Pfam" id="PF00400">
    <property type="entry name" value="WD40"/>
    <property type="match status" value="3"/>
</dbReference>
<evidence type="ECO:0000256" key="5">
    <source>
        <dbReference type="ARBA" id="ARBA00023306"/>
    </source>
</evidence>
<reference evidence="9" key="2">
    <citation type="submission" date="2020-10" db="EMBL/GenBank/DDBJ databases">
        <authorList>
            <person name="Cooper E.A."/>
            <person name="Brenton Z.W."/>
            <person name="Flinn B.S."/>
            <person name="Jenkins J."/>
            <person name="Shu S."/>
            <person name="Flowers D."/>
            <person name="Luo F."/>
            <person name="Wang Y."/>
            <person name="Xia P."/>
            <person name="Barry K."/>
            <person name="Daum C."/>
            <person name="Lipzen A."/>
            <person name="Yoshinaga Y."/>
            <person name="Schmutz J."/>
            <person name="Saski C."/>
            <person name="Vermerris W."/>
            <person name="Kresovich S."/>
        </authorList>
    </citation>
    <scope>NUCLEOTIDE SEQUENCE</scope>
</reference>
<feature type="region of interest" description="Disordered" evidence="8">
    <location>
        <begin position="77"/>
        <end position="102"/>
    </location>
</feature>
<gene>
    <name evidence="9" type="ORF">BDA96_06G221000</name>
</gene>
<evidence type="ECO:0000256" key="2">
    <source>
        <dbReference type="ARBA" id="ARBA00022618"/>
    </source>
</evidence>
<feature type="repeat" description="WD" evidence="7">
    <location>
        <begin position="274"/>
        <end position="294"/>
    </location>
</feature>
<accession>A0A921UDW4</accession>
<dbReference type="PANTHER" id="PTHR19918">
    <property type="entry name" value="CELL DIVISION CYCLE 20 CDC20 FIZZY -RELATED"/>
    <property type="match status" value="1"/>
</dbReference>
<dbReference type="PROSITE" id="PS00678">
    <property type="entry name" value="WD_REPEATS_1"/>
    <property type="match status" value="1"/>
</dbReference>
<reference evidence="9" key="1">
    <citation type="journal article" date="2019" name="BMC Genomics">
        <title>A new reference genome for Sorghum bicolor reveals high levels of sequence similarity between sweet and grain genotypes: implications for the genetics of sugar metabolism.</title>
        <authorList>
            <person name="Cooper E.A."/>
            <person name="Brenton Z.W."/>
            <person name="Flinn B.S."/>
            <person name="Jenkins J."/>
            <person name="Shu S."/>
            <person name="Flowers D."/>
            <person name="Luo F."/>
            <person name="Wang Y."/>
            <person name="Xia P."/>
            <person name="Barry K."/>
            <person name="Daum C."/>
            <person name="Lipzen A."/>
            <person name="Yoshinaga Y."/>
            <person name="Schmutz J."/>
            <person name="Saski C."/>
            <person name="Vermerris W."/>
            <person name="Kresovich S."/>
        </authorList>
    </citation>
    <scope>NUCLEOTIDE SEQUENCE</scope>
</reference>
<dbReference type="InterPro" id="IPR036322">
    <property type="entry name" value="WD40_repeat_dom_sf"/>
</dbReference>
<dbReference type="AlphaFoldDB" id="A0A921UDW4"/>
<dbReference type="PROSITE" id="PS50082">
    <property type="entry name" value="WD_REPEATS_2"/>
    <property type="match status" value="1"/>
</dbReference>
<evidence type="ECO:0000256" key="8">
    <source>
        <dbReference type="SAM" id="MobiDB-lite"/>
    </source>
</evidence>
<sequence length="317" mass="34901">MPPLSTGSRNPLAKCYGDRFIPERSAMDMDLAHYLLTEPRKGKENPTARVSPAKVAYRKQLAEKLLNNRTRILAFRNKPPEPESMLTDPRADATQAKPTKQRRQIPQLCTPSYIHLLFGFAQLVDDYYLNLLDWGSSNVLSIALGYKVYLWDASSQSVTELVTIDEDSGPVTSVSWAPDGRHIAIGLNSSDLRTLRGVHESRVDVSMSSSVQTAGHTQWLHRLQGHLSAVKALAWCSFQSNLLASGGGGDDRCIKFWNTHTGACLNSVDTGSQSPDGCNVASGAADETLRIWNVFGTPETVPKAPYTGIFNSFNHIR</sequence>
<evidence type="ECO:0000256" key="3">
    <source>
        <dbReference type="ARBA" id="ARBA00022737"/>
    </source>
</evidence>
<dbReference type="InterPro" id="IPR019775">
    <property type="entry name" value="WD40_repeat_CS"/>
</dbReference>
<evidence type="ECO:0000256" key="7">
    <source>
        <dbReference type="PROSITE-ProRule" id="PRU00221"/>
    </source>
</evidence>
<dbReference type="InterPro" id="IPR001680">
    <property type="entry name" value="WD40_rpt"/>
</dbReference>
<evidence type="ECO:0000313" key="9">
    <source>
        <dbReference type="EMBL" id="KAG0527290.1"/>
    </source>
</evidence>
<dbReference type="Proteomes" id="UP000807115">
    <property type="component" value="Chromosome 6"/>
</dbReference>